<evidence type="ECO:0000313" key="2">
    <source>
        <dbReference type="EMBL" id="BBB32012.1"/>
    </source>
</evidence>
<name>A0A7R6SYS1_9BACT</name>
<feature type="domain" description="PD-(D/E)XK endonuclease-like" evidence="1">
    <location>
        <begin position="691"/>
        <end position="995"/>
    </location>
</feature>
<dbReference type="InterPro" id="IPR027417">
    <property type="entry name" value="P-loop_NTPase"/>
</dbReference>
<organism evidence="2 3">
    <name type="scientific">Thermotomaculum hydrothermale</name>
    <dbReference type="NCBI Taxonomy" id="981385"/>
    <lineage>
        <taxon>Bacteria</taxon>
        <taxon>Pseudomonadati</taxon>
        <taxon>Acidobacteriota</taxon>
        <taxon>Holophagae</taxon>
        <taxon>Thermotomaculales</taxon>
        <taxon>Thermotomaculaceae</taxon>
        <taxon>Thermotomaculum</taxon>
    </lineage>
</organism>
<protein>
    <recommendedName>
        <fullName evidence="1">PD-(D/E)XK endonuclease-like domain-containing protein</fullName>
    </recommendedName>
</protein>
<dbReference type="KEGG" id="thyd:TTHT_0410"/>
<dbReference type="Pfam" id="PF12705">
    <property type="entry name" value="PDDEXK_1"/>
    <property type="match status" value="1"/>
</dbReference>
<dbReference type="RefSeq" id="WP_201328348.1">
    <property type="nucleotide sequence ID" value="NZ_AP017470.1"/>
</dbReference>
<sequence>MSEFKLIAVDVSINFVDLISKDVEKLAGKEKEVIVIFPNVRPLRFIEKNLSLASLLNVRLFSMGDFVRETVINFSEPPPEIQDEIDRLIFILNILKKNRDLYTKLGNDDSLVFPWVKRLSSLFSEIDTQLIDSVKDFEYFDNTVKQAKILLENLNSLYNDYRHQVENKNLSFGGDLYKRCVEIFENGKVEKEFSAKVFILAGFSYLTNSEKRIINYLKDNFETYLYFQADTENRLHRIGEKNFDAYGVYRKWFSGREWDKKPELRKGFEFEPEIKFYESYDVHSQVRQVVKALKDLSESEKVNDLNNPKKIGIILPDSKTLFPLLFYISNIYDSELPKNITMGFPLSKTGFGDFLNRLFKTLVDIERNGGKKVYVPVFLKLIKSEIMAFFNLKAKNEYFDLLFNFLIENNIVFLDFDKTDEQFEGERDLGDFAIKIYKNLLKPFLEADSFESLHRAFENLYSLLDKDSLKNSGYVYDAIVLDYFLTSVVARLNSLKEENLKGINFNQRLFYSVINTLSKSVSVPFEGNPLKGIQIMGMLESRSLSFDYLFVLDVNEGILPDTEKIDPLMPESLKFELGLSSFKDRERLIKYNFFRLIDSSKNVYLFYQSGQTTLEKKTRSRFIEQLILEKEFEKGIDLSDEIIKAKMPLYSLNLNKNKKDNSLPCEFKEGIEKDKWMQDKIEGFFREGKGISATFIDNFLQCPYMFYLHRIAGIEEKASLEESQRADKVGTLIHHLLEKGFEKHKGEYLTEKLISNIRKKVLDEAVNFIDRGQFKYFDFHGVEDVFKYLKNLESVKKEILKKVVEFRLSKLFEFFIHQVKQDERLQLIDVEKEIEVEGFEFEGRKVRFYGKIDRVEKINGDTIRIVDYKTGRYAKVPSKKKLSELMADDLDDSVLCVEYLKNSINSIQLPFYIYLYSKKENVEDVSKIKSCLYLLGESNFKDIEKEFDFNGVPSFGRLEYFENILKLIFDRMLNSKFIVATPGDSCKFCNYKHFCLFSK</sequence>
<evidence type="ECO:0000313" key="3">
    <source>
        <dbReference type="Proteomes" id="UP000595564"/>
    </source>
</evidence>
<dbReference type="EMBL" id="AP017470">
    <property type="protein sequence ID" value="BBB32012.1"/>
    <property type="molecule type" value="Genomic_DNA"/>
</dbReference>
<dbReference type="Gene3D" id="3.40.50.300">
    <property type="entry name" value="P-loop containing nucleotide triphosphate hydrolases"/>
    <property type="match status" value="1"/>
</dbReference>
<proteinExistence type="predicted"/>
<evidence type="ECO:0000259" key="1">
    <source>
        <dbReference type="Pfam" id="PF12705"/>
    </source>
</evidence>
<reference evidence="2 3" key="1">
    <citation type="journal article" date="2012" name="Extremophiles">
        <title>Thermotomaculum hydrothermale gen. nov., sp. nov., a novel heterotrophic thermophile within the phylum Acidobacteria from a deep-sea hydrothermal vent chimney in the Southern Okinawa Trough.</title>
        <authorList>
            <person name="Izumi H."/>
            <person name="Nunoura T."/>
            <person name="Miyazaki M."/>
            <person name="Mino S."/>
            <person name="Toki T."/>
            <person name="Takai K."/>
            <person name="Sako Y."/>
            <person name="Sawabe T."/>
            <person name="Nakagawa S."/>
        </authorList>
    </citation>
    <scope>NUCLEOTIDE SEQUENCE [LARGE SCALE GENOMIC DNA]</scope>
    <source>
        <strain evidence="2 3">AC55</strain>
    </source>
</reference>
<accession>A0A7R6SYS1</accession>
<gene>
    <name evidence="2" type="ORF">TTHT_0410</name>
</gene>
<dbReference type="AlphaFoldDB" id="A0A7R6SYS1"/>
<dbReference type="InterPro" id="IPR011604">
    <property type="entry name" value="PDDEXK-like_dom_sf"/>
</dbReference>
<dbReference type="Gene3D" id="3.90.320.10">
    <property type="match status" value="1"/>
</dbReference>
<keyword evidence="3" id="KW-1185">Reference proteome</keyword>
<dbReference type="InterPro" id="IPR038726">
    <property type="entry name" value="PDDEXK_AddAB-type"/>
</dbReference>
<dbReference type="SUPFAM" id="SSF52540">
    <property type="entry name" value="P-loop containing nucleoside triphosphate hydrolases"/>
    <property type="match status" value="1"/>
</dbReference>
<dbReference type="Proteomes" id="UP000595564">
    <property type="component" value="Chromosome"/>
</dbReference>